<feature type="compositionally biased region" description="Polar residues" evidence="2">
    <location>
        <begin position="332"/>
        <end position="343"/>
    </location>
</feature>
<dbReference type="PANTHER" id="PTHR46034:SF7">
    <property type="entry name" value="INFLUENZA VIRUS NS1A-BINDING PROTEIN"/>
    <property type="match status" value="1"/>
</dbReference>
<dbReference type="InterPro" id="IPR006652">
    <property type="entry name" value="Kelch_1"/>
</dbReference>
<keyword evidence="1" id="KW-0175">Coiled coil</keyword>
<evidence type="ECO:0000256" key="2">
    <source>
        <dbReference type="SAM" id="MobiDB-lite"/>
    </source>
</evidence>
<dbReference type="Gene3D" id="2.120.10.80">
    <property type="entry name" value="Kelch-type beta propeller"/>
    <property type="match status" value="2"/>
</dbReference>
<gene>
    <name evidence="4" type="ORF">OLC1_LOCUS7771</name>
</gene>
<sequence length="728" mass="80930">MVAGRTHPFNAQSSRNLGKTHLGGVVFGCKTSTMKECLVNQLFGMASSHDISSFVLLNVTFLRQNHFTVCRSWLVLSYACSNPVISFVPRFDKVILLYALVHLDFRLLDSTMPSSLAGLPAQHFSYVKNIIPGLPLFLFNYSDRTLHGIFEAASAGQMNINPYGWTSNGSDRTLYPAQVQIRLRLQCQPLREDQFKSIILDNYYSPTHFWFELDHAQTCRLMSKLSAAVVTPPVSLVPHSNAKSIPVVPDNKKGQETGAPNDSLVSRSNLTNFQDLDHHQDAVNNEEVKDTIYMKLKELAQRNLEFSDAPKRDCVGGEISTASEEKSEEESLPTQISGERSDSYSGNSFGLCNPGAIIDQLLTDIRELRAFQEEQIQKSKHVEHKLLAAEREIIQLKSKVMILESKSNAGIQLDLGESIFLVGGYDGSSWLSALNLYCPSRDVLKYLKPMDCARSYSSVVKLNGELYVIGGGNGSGKWYDTVDDKWCPHPSLNEKKGSLGGAALDHKIYAIGGGNRTVSLSNVEMYDINVGRWIQTRSMQQKRFALAATELNGVLYAVGGYDGDSYLESAERFDPREHSWSSIGSMNVKRGCHSLLVLNEKLYALGGFDGSAMTATVEIYEPRMEKWYYGSSMSQPRGYLSAAVLKDSIYVIGGVNTANGEITESVATYFSSLPFTFYLLRHGFTSRHYLPYAMPQIECYKEDKGWKTANLMGAGKRCFSSAIVFGED</sequence>
<keyword evidence="5" id="KW-1185">Reference proteome</keyword>
<feature type="coiled-coil region" evidence="1">
    <location>
        <begin position="379"/>
        <end position="406"/>
    </location>
</feature>
<name>A0AAV1CPD2_OLDCO</name>
<dbReference type="Pfam" id="PF24681">
    <property type="entry name" value="Kelch_KLHDC2_KLHL20_DRC7"/>
    <property type="match status" value="1"/>
</dbReference>
<dbReference type="EMBL" id="OX459120">
    <property type="protein sequence ID" value="CAI9097220.1"/>
    <property type="molecule type" value="Genomic_DNA"/>
</dbReference>
<reference evidence="4" key="1">
    <citation type="submission" date="2023-03" db="EMBL/GenBank/DDBJ databases">
        <authorList>
            <person name="Julca I."/>
        </authorList>
    </citation>
    <scope>NUCLEOTIDE SEQUENCE</scope>
</reference>
<dbReference type="Proteomes" id="UP001161247">
    <property type="component" value="Chromosome 3"/>
</dbReference>
<feature type="region of interest" description="Disordered" evidence="2">
    <location>
        <begin position="241"/>
        <end position="265"/>
    </location>
</feature>
<dbReference type="SUPFAM" id="SSF117281">
    <property type="entry name" value="Kelch motif"/>
    <property type="match status" value="1"/>
</dbReference>
<feature type="domain" description="DCD" evidence="3">
    <location>
        <begin position="94"/>
        <end position="227"/>
    </location>
</feature>
<organism evidence="4 5">
    <name type="scientific">Oldenlandia corymbosa var. corymbosa</name>
    <dbReference type="NCBI Taxonomy" id="529605"/>
    <lineage>
        <taxon>Eukaryota</taxon>
        <taxon>Viridiplantae</taxon>
        <taxon>Streptophyta</taxon>
        <taxon>Embryophyta</taxon>
        <taxon>Tracheophyta</taxon>
        <taxon>Spermatophyta</taxon>
        <taxon>Magnoliopsida</taxon>
        <taxon>eudicotyledons</taxon>
        <taxon>Gunneridae</taxon>
        <taxon>Pentapetalae</taxon>
        <taxon>asterids</taxon>
        <taxon>lamiids</taxon>
        <taxon>Gentianales</taxon>
        <taxon>Rubiaceae</taxon>
        <taxon>Rubioideae</taxon>
        <taxon>Spermacoceae</taxon>
        <taxon>Hedyotis-Oldenlandia complex</taxon>
        <taxon>Oldenlandia</taxon>
    </lineage>
</organism>
<dbReference type="InterPro" id="IPR015915">
    <property type="entry name" value="Kelch-typ_b-propeller"/>
</dbReference>
<evidence type="ECO:0000259" key="3">
    <source>
        <dbReference type="PROSITE" id="PS51222"/>
    </source>
</evidence>
<evidence type="ECO:0000313" key="4">
    <source>
        <dbReference type="EMBL" id="CAI9097220.1"/>
    </source>
</evidence>
<evidence type="ECO:0000313" key="5">
    <source>
        <dbReference type="Proteomes" id="UP001161247"/>
    </source>
</evidence>
<dbReference type="InterPro" id="IPR013989">
    <property type="entry name" value="Dev_and_cell_death_domain"/>
</dbReference>
<dbReference type="PROSITE" id="PS51222">
    <property type="entry name" value="DCD"/>
    <property type="match status" value="1"/>
</dbReference>
<dbReference type="Pfam" id="PF10539">
    <property type="entry name" value="Dev_Cell_Death"/>
    <property type="match status" value="1"/>
</dbReference>
<accession>A0AAV1CPD2</accession>
<dbReference type="PANTHER" id="PTHR46034">
    <property type="match status" value="1"/>
</dbReference>
<proteinExistence type="predicted"/>
<dbReference type="AlphaFoldDB" id="A0AAV1CPD2"/>
<evidence type="ECO:0000256" key="1">
    <source>
        <dbReference type="SAM" id="Coils"/>
    </source>
</evidence>
<protein>
    <submittedName>
        <fullName evidence="4">OLC1v1033594C1</fullName>
    </submittedName>
</protein>
<dbReference type="SMART" id="SM00767">
    <property type="entry name" value="DCD"/>
    <property type="match status" value="1"/>
</dbReference>
<dbReference type="InterPro" id="IPR044832">
    <property type="entry name" value="NRP-like"/>
</dbReference>
<dbReference type="GO" id="GO:0034976">
    <property type="term" value="P:response to endoplasmic reticulum stress"/>
    <property type="evidence" value="ECO:0007669"/>
    <property type="project" value="InterPro"/>
</dbReference>
<dbReference type="SMART" id="SM00612">
    <property type="entry name" value="Kelch"/>
    <property type="match status" value="5"/>
</dbReference>
<feature type="region of interest" description="Disordered" evidence="2">
    <location>
        <begin position="314"/>
        <end position="343"/>
    </location>
</feature>